<gene>
    <name evidence="2" type="ORF">MM35RIKEN_23880</name>
</gene>
<dbReference type="GO" id="GO:0000272">
    <property type="term" value="P:polysaccharide catabolic process"/>
    <property type="evidence" value="ECO:0007669"/>
    <property type="project" value="InterPro"/>
</dbReference>
<keyword evidence="3" id="KW-1185">Reference proteome</keyword>
<dbReference type="KEGG" id="vfa:MM35RIKEN_23880"/>
<accession>A0A810Q3B0</accession>
<dbReference type="GO" id="GO:0030246">
    <property type="term" value="F:carbohydrate binding"/>
    <property type="evidence" value="ECO:0007669"/>
    <property type="project" value="InterPro"/>
</dbReference>
<dbReference type="RefSeq" id="WP_212822201.1">
    <property type="nucleotide sequence ID" value="NZ_AP023417.1"/>
</dbReference>
<geneLocation type="plasmid" evidence="2 3">
    <name>pMM35_02</name>
</geneLocation>
<dbReference type="Proteomes" id="UP000681343">
    <property type="component" value="Plasmid pMM35_02"/>
</dbReference>
<protein>
    <recommendedName>
        <fullName evidence="4">Cohesin domain-containing protein</fullName>
    </recommendedName>
</protein>
<name>A0A810Q3B0_9FIRM</name>
<dbReference type="InterPro" id="IPR008965">
    <property type="entry name" value="CBM2/CBM3_carb-bd_dom_sf"/>
</dbReference>
<dbReference type="Gene3D" id="2.60.40.680">
    <property type="match status" value="2"/>
</dbReference>
<sequence>MKRTLSILLTIAMIISLIPAVFAADVPTMSTTVDKTEVQPGDTITLTLSIDKTITNLNNWEWAIYFDKTAYVKTSGELEPGCMSGTGITGAVGDNVDILGKNAIRVSGLSTTGDPVTLNTGKIATVTFTATENITAENARIEVKTEALPDYDTLKDNDVKLTGNIIDVTVKSSEAKGYTVSLGADKQVASGQIVEIPVAIGNNDGKTTYNAYDMTFSFDPAILTLNMEATSIEGYRVIPGNGTVRIVRYGKAAELGDALTLSFVAAGQGRSDVKVTEACVDANANAVEFDAPAAAILDDTAVITVSGYTVTLPDDFTRTDAEGSVIAAGGNLTFVPKDPNYNYTVTVTVGGGEATTVSPDEDGIYTVPNVNGNVFVSSTKTAKSFNVTLGADTTGAATATYQTDYTFKLTPVDGYVYKMAVTIGDKAYTGFTAKVNDDGTTTYTIPGVDVIGDIVINSNKQVKPLETYKVTFAGTGAGDATGESTVQEKANYTFTVAKQKNFEYTITATMGGKNVTITEGADNTYTIVNVTGDLVITIEKKSTLTMEVAVSEYVQMDNKTVFLVTVTGTPEEGKAFAYGDNVMYKTTAYGENVYSWLVIVDKNETFDQAAAEAKITQASATAEEVTQSYDVNETGLVDINDAQLTYDIYSGKYTDFEKVSVRKFLRADVTKDKVVNSTDAVAIIANSK</sequence>
<keyword evidence="1" id="KW-0732">Signal</keyword>
<dbReference type="EMBL" id="AP023417">
    <property type="protein sequence ID" value="BCK80196.1"/>
    <property type="molecule type" value="Genomic_DNA"/>
</dbReference>
<dbReference type="Gene3D" id="1.10.1330.10">
    <property type="entry name" value="Dockerin domain"/>
    <property type="match status" value="1"/>
</dbReference>
<proteinExistence type="predicted"/>
<reference evidence="2" key="1">
    <citation type="submission" date="2020-09" db="EMBL/GenBank/DDBJ databases">
        <title>New species isolated from human feces.</title>
        <authorList>
            <person name="Kitahara M."/>
            <person name="Shigeno Y."/>
            <person name="Shime M."/>
            <person name="Matsumoto Y."/>
            <person name="Nakamura S."/>
            <person name="Motooka D."/>
            <person name="Fukuoka S."/>
            <person name="Nishikawa H."/>
            <person name="Benno Y."/>
        </authorList>
    </citation>
    <scope>NUCLEOTIDE SEQUENCE</scope>
    <source>
        <strain evidence="2">MM35</strain>
        <plasmid evidence="2">pMM35_02</plasmid>
    </source>
</reference>
<feature type="chain" id="PRO_5032488323" description="Cohesin domain-containing protein" evidence="1">
    <location>
        <begin position="24"/>
        <end position="688"/>
    </location>
</feature>
<dbReference type="AlphaFoldDB" id="A0A810Q3B0"/>
<evidence type="ECO:0008006" key="4">
    <source>
        <dbReference type="Google" id="ProtNLM"/>
    </source>
</evidence>
<keyword evidence="2" id="KW-0614">Plasmid</keyword>
<dbReference type="InterPro" id="IPR036439">
    <property type="entry name" value="Dockerin_dom_sf"/>
</dbReference>
<dbReference type="SUPFAM" id="SSF63446">
    <property type="entry name" value="Type I dockerin domain"/>
    <property type="match status" value="1"/>
</dbReference>
<evidence type="ECO:0000256" key="1">
    <source>
        <dbReference type="SAM" id="SignalP"/>
    </source>
</evidence>
<evidence type="ECO:0000313" key="2">
    <source>
        <dbReference type="EMBL" id="BCK80196.1"/>
    </source>
</evidence>
<organism evidence="2 3">
    <name type="scientific">Vescimonas fastidiosa</name>
    <dbReference type="NCBI Taxonomy" id="2714353"/>
    <lineage>
        <taxon>Bacteria</taxon>
        <taxon>Bacillati</taxon>
        <taxon>Bacillota</taxon>
        <taxon>Clostridia</taxon>
        <taxon>Eubacteriales</taxon>
        <taxon>Oscillospiraceae</taxon>
        <taxon>Vescimonas</taxon>
    </lineage>
</organism>
<dbReference type="SUPFAM" id="SSF49384">
    <property type="entry name" value="Carbohydrate-binding domain"/>
    <property type="match status" value="2"/>
</dbReference>
<evidence type="ECO:0000313" key="3">
    <source>
        <dbReference type="Proteomes" id="UP000681343"/>
    </source>
</evidence>
<feature type="signal peptide" evidence="1">
    <location>
        <begin position="1"/>
        <end position="23"/>
    </location>
</feature>